<dbReference type="Proteomes" id="UP001348369">
    <property type="component" value="Chromosome"/>
</dbReference>
<protein>
    <submittedName>
        <fullName evidence="1">DUF5047 domain-containing protein</fullName>
    </submittedName>
</protein>
<keyword evidence="2" id="KW-1185">Reference proteome</keyword>
<sequence length="379" mass="40542">MRPTSVLYRQALARPHQVAFHVTSTDIAGAPLTVDSLGAPLLRDIPFSKGSVTASMTNRVTRTATLTVTDDWYPRTPSSAFAPEAAVIRISAGLRYGDGTEETFRVFTGRVYDVTRSEDGTVTVQCDDFAADVIGCQLEQIWTVRNRGSVLAEIRALIRDALPSAAFTVGDAVDAPVPELNWDKDRGQALDQLAQALGARWYALGDGSFTVQRLPYTIGTPSVTLTDGPGGMISAARISRSRDGVANSVTVVSERTDGTNPVRSTSRNTASGSPTRYGDRFGRVSQVINVQTPLTQAEAKTLSLAQLGASIGLTEQWDVSCVPDYSLEPGDALRYIVSGTGTNDRLMGDQILDRITYPLDTTTAQSLAGRGPVPPDTLT</sequence>
<proteinExistence type="predicted"/>
<name>A0ACD4ZNR9_9ACTN</name>
<gene>
    <name evidence="1" type="ORF">OG835_25695</name>
</gene>
<dbReference type="EMBL" id="CP109109">
    <property type="protein sequence ID" value="WSC00050.1"/>
    <property type="molecule type" value="Genomic_DNA"/>
</dbReference>
<evidence type="ECO:0000313" key="1">
    <source>
        <dbReference type="EMBL" id="WSC00050.1"/>
    </source>
</evidence>
<accession>A0ACD4ZNR9</accession>
<reference evidence="1" key="1">
    <citation type="submission" date="2022-10" db="EMBL/GenBank/DDBJ databases">
        <title>The complete genomes of actinobacterial strains from the NBC collection.</title>
        <authorList>
            <person name="Joergensen T.S."/>
            <person name="Alvarez Arevalo M."/>
            <person name="Sterndorff E.B."/>
            <person name="Faurdal D."/>
            <person name="Vuksanovic O."/>
            <person name="Mourched A.-S."/>
            <person name="Charusanti P."/>
            <person name="Shaw S."/>
            <person name="Blin K."/>
            <person name="Weber T."/>
        </authorList>
    </citation>
    <scope>NUCLEOTIDE SEQUENCE</scope>
    <source>
        <strain evidence="1">NBC 01771</strain>
    </source>
</reference>
<evidence type="ECO:0000313" key="2">
    <source>
        <dbReference type="Proteomes" id="UP001348369"/>
    </source>
</evidence>
<organism evidence="1 2">
    <name type="scientific">Streptomyces scopuliridis</name>
    <dbReference type="NCBI Taxonomy" id="452529"/>
    <lineage>
        <taxon>Bacteria</taxon>
        <taxon>Bacillati</taxon>
        <taxon>Actinomycetota</taxon>
        <taxon>Actinomycetes</taxon>
        <taxon>Kitasatosporales</taxon>
        <taxon>Streptomycetaceae</taxon>
        <taxon>Streptomyces</taxon>
    </lineage>
</organism>